<feature type="compositionally biased region" description="Low complexity" evidence="11">
    <location>
        <begin position="46"/>
        <end position="63"/>
    </location>
</feature>
<keyword evidence="5" id="KW-0158">Chromosome</keyword>
<dbReference type="GO" id="GO:0000724">
    <property type="term" value="P:double-strand break repair via homologous recombination"/>
    <property type="evidence" value="ECO:0007669"/>
    <property type="project" value="TreeGrafter"/>
</dbReference>
<comment type="caution">
    <text evidence="13">The sequence shown here is derived from an EMBL/GenBank/DDBJ whole genome shotgun (WGS) entry which is preliminary data.</text>
</comment>
<name>A0AAN7TU91_9MYCE</name>
<dbReference type="GO" id="GO:0030915">
    <property type="term" value="C:Smc5-Smc6 complex"/>
    <property type="evidence" value="ECO:0007669"/>
    <property type="project" value="TreeGrafter"/>
</dbReference>
<keyword evidence="6" id="KW-0547">Nucleotide-binding</keyword>
<feature type="domain" description="RecF/RecN/SMC N-terminal" evidence="12">
    <location>
        <begin position="80"/>
        <end position="1059"/>
    </location>
</feature>
<evidence type="ECO:0000256" key="10">
    <source>
        <dbReference type="SAM" id="Coils"/>
    </source>
</evidence>
<dbReference type="Pfam" id="PF02463">
    <property type="entry name" value="SMC_N"/>
    <property type="match status" value="1"/>
</dbReference>
<dbReference type="GO" id="GO:0005634">
    <property type="term" value="C:nucleus"/>
    <property type="evidence" value="ECO:0007669"/>
    <property type="project" value="UniProtKB-SubCell"/>
</dbReference>
<evidence type="ECO:0000313" key="14">
    <source>
        <dbReference type="Proteomes" id="UP001344447"/>
    </source>
</evidence>
<sequence length="1132" mass="131925">MNSRIPKRVVVEESDSSEDERQLKRRRNLVENRPTQNITAPTPTPDGNHNINNNNDINNYNDNNNNGEINRRMEFVNGSIVRIKLNNFVTYSDVEFRPGPRLNVIIGPNGSGKSSIVCAIALGLGGAPSLLGRQKQLGDFVKNRCSQGYIEIELFNESGGNYIIRRDIKKEGNGSEFHLNGKTISKNDLLLTIKKLNVQVDNLCQFLPQDKVVSFASMSPTELLIETEKAININNMYENHQELIRLQSNFQKESTSHEELKKNLDELVKKNQSLEKDVDKFRERQKLLEYIERLKKKRAWAIFENSRALLLKVKEDKESTEQIVHNGELQLKPLKLSIAEQTKSIEKSRNEVHQYSTRVQQVESDVSRNSLTDGKVVIVIENLVAEIDGLQQRDKERKVQIAKTTKDIQDETTKMNRLPNDEDTKRTVEGLNRELKECNQQLGELEIEKDAKNRQFQLVSQECASIQREMAQLNNIQAQKLELLRNEQRDVYLAYEWLGQNKNLFQKRVYGPICLEINVQNPEHAAFLEMSLPFNIMMAFIFQTMEDRETFHSRVIDSDRRLRVNTLTVGKEVRTERSNNIDDFRSIGATHYLDETFESDPVVKDAIMDSIPIFKSIVFDRNALGKEENITKHINSFFTPQGSFYTTYSKYGERKPTTRVINFKQARWLSGINTNKKDELHERFQDAKLRLDQEKQFIESIRQKQTQITNTQRNITEERNRCNSTIDDRRKCYSRIQYLARKLEELGSEENIEDEGKKIKSKLKETYSKRAEVLGKVTELLKEYFRVMGSRDHTLITVSRFEAKLRNEEEIFQRDSMKLDADKKKLQELNKAYDNQIKDTKRLKAEAERILTLTPETKKELEEIKENSLEDIECAIVATETKAKFIISNNPRVLEEYEERKREISSIEQRISSRERELQDNDSRMKKLKEDWLLPVKEFIAQVNTSFSQYFRAINCLGEVHLGFDEQHPDDYSKYFVDIRVKFRNEDSLKTLNAQLQSGGERSVSTMLYLISLQDLTTCPFRVVDEINQGMDPKNERMIFEQIVKSVSSEGSPQYFLITPKLLHDLHYSPETTVLCVFTGPWFMTQKQWNEMFRRVIEKRTGRPQLQNNHKKALIQEESDDNDETDDSSSDE</sequence>
<evidence type="ECO:0000256" key="9">
    <source>
        <dbReference type="ARBA" id="ARBA00023242"/>
    </source>
</evidence>
<feature type="region of interest" description="Disordered" evidence="11">
    <location>
        <begin position="1104"/>
        <end position="1132"/>
    </location>
</feature>
<accession>A0AAN7TU91</accession>
<feature type="coiled-coil region" evidence="10">
    <location>
        <begin position="250"/>
        <end position="284"/>
    </location>
</feature>
<feature type="coiled-coil region" evidence="10">
    <location>
        <begin position="819"/>
        <end position="850"/>
    </location>
</feature>
<evidence type="ECO:0000256" key="3">
    <source>
        <dbReference type="ARBA" id="ARBA00010171"/>
    </source>
</evidence>
<evidence type="ECO:0000256" key="6">
    <source>
        <dbReference type="ARBA" id="ARBA00022741"/>
    </source>
</evidence>
<evidence type="ECO:0000256" key="8">
    <source>
        <dbReference type="ARBA" id="ARBA00023054"/>
    </source>
</evidence>
<dbReference type="InterPro" id="IPR003395">
    <property type="entry name" value="RecF/RecN/SMC_N"/>
</dbReference>
<evidence type="ECO:0000256" key="5">
    <source>
        <dbReference type="ARBA" id="ARBA00022454"/>
    </source>
</evidence>
<dbReference type="PANTHER" id="PTHR45916:SF1">
    <property type="entry name" value="STRUCTURAL MAINTENANCE OF CHROMOSOMES PROTEIN 5"/>
    <property type="match status" value="1"/>
</dbReference>
<dbReference type="PANTHER" id="PTHR45916">
    <property type="entry name" value="STRUCTURAL MAINTENANCE OF CHROMOSOMES PROTEIN 5"/>
    <property type="match status" value="1"/>
</dbReference>
<dbReference type="Gene3D" id="3.40.50.300">
    <property type="entry name" value="P-loop containing nucleotide triphosphate hydrolases"/>
    <property type="match status" value="2"/>
</dbReference>
<evidence type="ECO:0000256" key="2">
    <source>
        <dbReference type="ARBA" id="ARBA00004286"/>
    </source>
</evidence>
<reference evidence="13 14" key="1">
    <citation type="submission" date="2023-11" db="EMBL/GenBank/DDBJ databases">
        <title>Dfirmibasis_genome.</title>
        <authorList>
            <person name="Edelbroek B."/>
            <person name="Kjellin J."/>
            <person name="Jerlstrom-Hultqvist J."/>
            <person name="Soderbom F."/>
        </authorList>
    </citation>
    <scope>NUCLEOTIDE SEQUENCE [LARGE SCALE GENOMIC DNA]</scope>
    <source>
        <strain evidence="13 14">TNS-C-14</strain>
    </source>
</reference>
<evidence type="ECO:0000256" key="1">
    <source>
        <dbReference type="ARBA" id="ARBA00004123"/>
    </source>
</evidence>
<feature type="coiled-coil region" evidence="10">
    <location>
        <begin position="421"/>
        <end position="486"/>
    </location>
</feature>
<evidence type="ECO:0000313" key="13">
    <source>
        <dbReference type="EMBL" id="KAK5579849.1"/>
    </source>
</evidence>
<comment type="similarity">
    <text evidence="3">Belongs to the SMC family. SMC5 subfamily.</text>
</comment>
<dbReference type="GO" id="GO:0005524">
    <property type="term" value="F:ATP binding"/>
    <property type="evidence" value="ECO:0007669"/>
    <property type="project" value="UniProtKB-KW"/>
</dbReference>
<evidence type="ECO:0000256" key="11">
    <source>
        <dbReference type="SAM" id="MobiDB-lite"/>
    </source>
</evidence>
<keyword evidence="14" id="KW-1185">Reference proteome</keyword>
<dbReference type="EMBL" id="JAVFKY010000003">
    <property type="protein sequence ID" value="KAK5579849.1"/>
    <property type="molecule type" value="Genomic_DNA"/>
</dbReference>
<keyword evidence="7" id="KW-0067">ATP-binding</keyword>
<dbReference type="Proteomes" id="UP001344447">
    <property type="component" value="Unassembled WGS sequence"/>
</dbReference>
<gene>
    <name evidence="13" type="ORF">RB653_009537</name>
</gene>
<dbReference type="FunFam" id="3.40.50.300:FF:001301">
    <property type="entry name" value="Structural maintenance of chromosomes 5"/>
    <property type="match status" value="1"/>
</dbReference>
<feature type="coiled-coil region" evidence="10">
    <location>
        <begin position="897"/>
        <end position="931"/>
    </location>
</feature>
<proteinExistence type="inferred from homology"/>
<dbReference type="InterPro" id="IPR027417">
    <property type="entry name" value="P-loop_NTPase"/>
</dbReference>
<organism evidence="13 14">
    <name type="scientific">Dictyostelium firmibasis</name>
    <dbReference type="NCBI Taxonomy" id="79012"/>
    <lineage>
        <taxon>Eukaryota</taxon>
        <taxon>Amoebozoa</taxon>
        <taxon>Evosea</taxon>
        <taxon>Eumycetozoa</taxon>
        <taxon>Dictyostelia</taxon>
        <taxon>Dictyosteliales</taxon>
        <taxon>Dictyosteliaceae</taxon>
        <taxon>Dictyostelium</taxon>
    </lineage>
</organism>
<feature type="compositionally biased region" description="Acidic residues" evidence="11">
    <location>
        <begin position="1117"/>
        <end position="1132"/>
    </location>
</feature>
<feature type="region of interest" description="Disordered" evidence="11">
    <location>
        <begin position="1"/>
        <end position="63"/>
    </location>
</feature>
<dbReference type="AlphaFoldDB" id="A0AAN7TU91"/>
<protein>
    <recommendedName>
        <fullName evidence="4">Structural maintenance of chromosomes protein 5</fullName>
    </recommendedName>
</protein>
<keyword evidence="8 10" id="KW-0175">Coiled coil</keyword>
<evidence type="ECO:0000256" key="7">
    <source>
        <dbReference type="ARBA" id="ARBA00022840"/>
    </source>
</evidence>
<dbReference type="GO" id="GO:0003697">
    <property type="term" value="F:single-stranded DNA binding"/>
    <property type="evidence" value="ECO:0007669"/>
    <property type="project" value="TreeGrafter"/>
</dbReference>
<dbReference type="SUPFAM" id="SSF52540">
    <property type="entry name" value="P-loop containing nucleoside triphosphate hydrolases"/>
    <property type="match status" value="2"/>
</dbReference>
<evidence type="ECO:0000256" key="4">
    <source>
        <dbReference type="ARBA" id="ARBA00018687"/>
    </source>
</evidence>
<keyword evidence="9" id="KW-0539">Nucleus</keyword>
<evidence type="ECO:0000259" key="12">
    <source>
        <dbReference type="Pfam" id="PF02463"/>
    </source>
</evidence>
<comment type="subcellular location">
    <subcellularLocation>
        <location evidence="2">Chromosome</location>
    </subcellularLocation>
    <subcellularLocation>
        <location evidence="1">Nucleus</location>
    </subcellularLocation>
</comment>
<dbReference type="FunFam" id="3.40.50.300:FF:000793">
    <property type="entry name" value="Structural maintenance of chromosomes protein 5"/>
    <property type="match status" value="1"/>
</dbReference>